<name>A0A9P6ZPH7_9AGAM</name>
<dbReference type="InterPro" id="IPR001810">
    <property type="entry name" value="F-box_dom"/>
</dbReference>
<sequence length="478" mass="53908">MQTVSLKGNILLASDIIDALQNIVSANGFILSANNNYSLQLRSQVFMGPALDTPYSRASIPNINHPAIEPNSKSISAILIERQQQLDAVLCEISGLETVIDGIKNFHQQLTGRKEKIIQSMTFHKGLESSLWRLPTEVLSQIFHRCLPEDEYLTPSPNLAPMLLTRICRPWRNVAVDMPSLWCRLHVEIDVRSEDDEDSSDIVWVGPVSGVEVDDRIWQQVAFCYDSWLKRSQGRPLSLAFERSPSTKFLGSLLQPYMNQISSLSIHFPRQAERLQLLLKDVPALRELVVLGVEPHGIQNMTQYISQLPSTMRVLDVIPLSLDVCGVSSLNPIWAHLTHVKISLRHPDAFLHLINLCPNLSSLTVRVARFYEQRTLGPFTHTNIQSLCIIYHMTTTTTSSLAGLFDALSLPNLRVLEACCIYECPWPHEQLRDLFARSKCPLERLIFSGRVMVKDVPRTEYVALIPSLDVVVNGIAYK</sequence>
<dbReference type="PROSITE" id="PS50181">
    <property type="entry name" value="FBOX"/>
    <property type="match status" value="1"/>
</dbReference>
<dbReference type="Gene3D" id="3.80.10.10">
    <property type="entry name" value="Ribonuclease Inhibitor"/>
    <property type="match status" value="1"/>
</dbReference>
<dbReference type="OrthoDB" id="3253362at2759"/>
<accession>A0A9P6ZPH7</accession>
<evidence type="ECO:0000313" key="2">
    <source>
        <dbReference type="EMBL" id="KAG1774384.1"/>
    </source>
</evidence>
<dbReference type="InterPro" id="IPR032675">
    <property type="entry name" value="LRR_dom_sf"/>
</dbReference>
<comment type="caution">
    <text evidence="2">The sequence shown here is derived from an EMBL/GenBank/DDBJ whole genome shotgun (WGS) entry which is preliminary data.</text>
</comment>
<dbReference type="EMBL" id="JABBWD010000042">
    <property type="protein sequence ID" value="KAG1774384.1"/>
    <property type="molecule type" value="Genomic_DNA"/>
</dbReference>
<dbReference type="Proteomes" id="UP000714275">
    <property type="component" value="Unassembled WGS sequence"/>
</dbReference>
<organism evidence="2 3">
    <name type="scientific">Suillus placidus</name>
    <dbReference type="NCBI Taxonomy" id="48579"/>
    <lineage>
        <taxon>Eukaryota</taxon>
        <taxon>Fungi</taxon>
        <taxon>Dikarya</taxon>
        <taxon>Basidiomycota</taxon>
        <taxon>Agaricomycotina</taxon>
        <taxon>Agaricomycetes</taxon>
        <taxon>Agaricomycetidae</taxon>
        <taxon>Boletales</taxon>
        <taxon>Suillineae</taxon>
        <taxon>Suillaceae</taxon>
        <taxon>Suillus</taxon>
    </lineage>
</organism>
<dbReference type="SUPFAM" id="SSF52047">
    <property type="entry name" value="RNI-like"/>
    <property type="match status" value="1"/>
</dbReference>
<reference evidence="2" key="1">
    <citation type="journal article" date="2020" name="New Phytol.">
        <title>Comparative genomics reveals dynamic genome evolution in host specialist ectomycorrhizal fungi.</title>
        <authorList>
            <person name="Lofgren L.A."/>
            <person name="Nguyen N.H."/>
            <person name="Vilgalys R."/>
            <person name="Ruytinx J."/>
            <person name="Liao H.L."/>
            <person name="Branco S."/>
            <person name="Kuo A."/>
            <person name="LaButti K."/>
            <person name="Lipzen A."/>
            <person name="Andreopoulos W."/>
            <person name="Pangilinan J."/>
            <person name="Riley R."/>
            <person name="Hundley H."/>
            <person name="Na H."/>
            <person name="Barry K."/>
            <person name="Grigoriev I.V."/>
            <person name="Stajich J.E."/>
            <person name="Kennedy P.G."/>
        </authorList>
    </citation>
    <scope>NUCLEOTIDE SEQUENCE</scope>
    <source>
        <strain evidence="2">DOB743</strain>
    </source>
</reference>
<dbReference type="Gene3D" id="1.20.1280.50">
    <property type="match status" value="1"/>
</dbReference>
<protein>
    <recommendedName>
        <fullName evidence="1">F-box domain-containing protein</fullName>
    </recommendedName>
</protein>
<dbReference type="PANTHER" id="PTHR38926:SF72">
    <property type="entry name" value="IM:7136021-RELATED"/>
    <property type="match status" value="1"/>
</dbReference>
<gene>
    <name evidence="2" type="ORF">EV702DRAFT_1047744</name>
</gene>
<proteinExistence type="predicted"/>
<dbReference type="Pfam" id="PF12937">
    <property type="entry name" value="F-box-like"/>
    <property type="match status" value="1"/>
</dbReference>
<keyword evidence="3" id="KW-1185">Reference proteome</keyword>
<evidence type="ECO:0000313" key="3">
    <source>
        <dbReference type="Proteomes" id="UP000714275"/>
    </source>
</evidence>
<dbReference type="AlphaFoldDB" id="A0A9P6ZPH7"/>
<feature type="domain" description="F-box" evidence="1">
    <location>
        <begin position="128"/>
        <end position="185"/>
    </location>
</feature>
<dbReference type="PANTHER" id="PTHR38926">
    <property type="entry name" value="F-BOX DOMAIN CONTAINING PROTEIN, EXPRESSED"/>
    <property type="match status" value="1"/>
</dbReference>
<evidence type="ECO:0000259" key="1">
    <source>
        <dbReference type="PROSITE" id="PS50181"/>
    </source>
</evidence>